<feature type="transmembrane region" description="Helical" evidence="1">
    <location>
        <begin position="12"/>
        <end position="35"/>
    </location>
</feature>
<dbReference type="PROSITE" id="PS00409">
    <property type="entry name" value="PROKAR_NTER_METHYL"/>
    <property type="match status" value="1"/>
</dbReference>
<evidence type="ECO:0000256" key="1">
    <source>
        <dbReference type="SAM" id="Phobius"/>
    </source>
</evidence>
<keyword evidence="3" id="KW-1185">Reference proteome</keyword>
<keyword evidence="1" id="KW-0812">Transmembrane</keyword>
<dbReference type="RefSeq" id="WP_064700196.1">
    <property type="nucleotide sequence ID" value="NZ_BDEO01000010.1"/>
</dbReference>
<accession>A0A1M6ZL15</accession>
<dbReference type="AlphaFoldDB" id="A0A1M6ZL15"/>
<keyword evidence="1" id="KW-0472">Membrane</keyword>
<dbReference type="InterPro" id="IPR012902">
    <property type="entry name" value="N_methyl_site"/>
</dbReference>
<dbReference type="EMBL" id="FRAL01000011">
    <property type="protein sequence ID" value="SHL31147.1"/>
    <property type="molecule type" value="Genomic_DNA"/>
</dbReference>
<keyword evidence="1" id="KW-1133">Transmembrane helix</keyword>
<evidence type="ECO:0000313" key="3">
    <source>
        <dbReference type="Proteomes" id="UP000184248"/>
    </source>
</evidence>
<proteinExistence type="predicted"/>
<dbReference type="Proteomes" id="UP000184248">
    <property type="component" value="Unassembled WGS sequence"/>
</dbReference>
<reference evidence="3" key="1">
    <citation type="submission" date="2016-11" db="EMBL/GenBank/DDBJ databases">
        <authorList>
            <person name="Varghese N."/>
            <person name="Submissions S."/>
        </authorList>
    </citation>
    <scope>NUCLEOTIDE SEQUENCE [LARGE SCALE GENOMIC DNA]</scope>
    <source>
        <strain evidence="3">ALO Sharm</strain>
    </source>
</reference>
<gene>
    <name evidence="2" type="ORF">SAMN05192556_11116</name>
</gene>
<organism evidence="2 3">
    <name type="scientific">Halomonas caseinilytica</name>
    <dbReference type="NCBI Taxonomy" id="438744"/>
    <lineage>
        <taxon>Bacteria</taxon>
        <taxon>Pseudomonadati</taxon>
        <taxon>Pseudomonadota</taxon>
        <taxon>Gammaproteobacteria</taxon>
        <taxon>Oceanospirillales</taxon>
        <taxon>Halomonadaceae</taxon>
        <taxon>Halomonas</taxon>
    </lineage>
</organism>
<protein>
    <recommendedName>
        <fullName evidence="4">Prepilin-type N-terminal cleavage/methylation domain-containing protein</fullName>
    </recommendedName>
</protein>
<sequence>MMAGRVVESGVSLVELLVALAVGMLVLLGAGRLYLDGVENLIRVDELGERQEAVTLGALFLLRDIRRGGVEPGRYELRDATDGKGCALHDRVAGEPLVEGLAATAGSCAASEPIRADVEGRAGLYRITLRPLGGVNPLVLHAMDREAAVRHAGSSSPGERGS</sequence>
<evidence type="ECO:0008006" key="4">
    <source>
        <dbReference type="Google" id="ProtNLM"/>
    </source>
</evidence>
<evidence type="ECO:0000313" key="2">
    <source>
        <dbReference type="EMBL" id="SHL31147.1"/>
    </source>
</evidence>
<name>A0A1M6ZL15_9GAMM</name>